<keyword evidence="1" id="KW-0812">Transmembrane</keyword>
<proteinExistence type="predicted"/>
<keyword evidence="1" id="KW-1133">Transmembrane helix</keyword>
<feature type="transmembrane region" description="Helical" evidence="1">
    <location>
        <begin position="35"/>
        <end position="54"/>
    </location>
</feature>
<evidence type="ECO:0000313" key="2">
    <source>
        <dbReference type="EMBL" id="MPC36554.1"/>
    </source>
</evidence>
<comment type="caution">
    <text evidence="2">The sequence shown here is derived from an EMBL/GenBank/DDBJ whole genome shotgun (WGS) entry which is preliminary data.</text>
</comment>
<keyword evidence="3" id="KW-1185">Reference proteome</keyword>
<reference evidence="2 3" key="1">
    <citation type="submission" date="2019-05" db="EMBL/GenBank/DDBJ databases">
        <title>Another draft genome of Portunus trituberculatus and its Hox gene families provides insights of decapod evolution.</title>
        <authorList>
            <person name="Jeong J.-H."/>
            <person name="Song I."/>
            <person name="Kim S."/>
            <person name="Choi T."/>
            <person name="Kim D."/>
            <person name="Ryu S."/>
            <person name="Kim W."/>
        </authorList>
    </citation>
    <scope>NUCLEOTIDE SEQUENCE [LARGE SCALE GENOMIC DNA]</scope>
    <source>
        <tissue evidence="2">Muscle</tissue>
    </source>
</reference>
<keyword evidence="1" id="KW-0472">Membrane</keyword>
<dbReference type="EMBL" id="VSRR010003546">
    <property type="protein sequence ID" value="MPC36554.1"/>
    <property type="molecule type" value="Genomic_DNA"/>
</dbReference>
<evidence type="ECO:0000313" key="3">
    <source>
        <dbReference type="Proteomes" id="UP000324222"/>
    </source>
</evidence>
<accession>A0A5B7EW60</accession>
<dbReference type="AlphaFoldDB" id="A0A5B7EW60"/>
<dbReference type="Proteomes" id="UP000324222">
    <property type="component" value="Unassembled WGS sequence"/>
</dbReference>
<sequence>MNYEAIFFSALVTGAAVLVRLLVERSCRASLPSGRAWVSLMAGHLVAALMVELVTRDDSPLRPWHVLFKACKGMIFQITLWRVTSYVNSVEGAVLGCLAGYASNQLLGEALRPLLPR</sequence>
<feature type="transmembrane region" description="Helical" evidence="1">
    <location>
        <begin position="6"/>
        <end position="23"/>
    </location>
</feature>
<organism evidence="2 3">
    <name type="scientific">Portunus trituberculatus</name>
    <name type="common">Swimming crab</name>
    <name type="synonym">Neptunus trituberculatus</name>
    <dbReference type="NCBI Taxonomy" id="210409"/>
    <lineage>
        <taxon>Eukaryota</taxon>
        <taxon>Metazoa</taxon>
        <taxon>Ecdysozoa</taxon>
        <taxon>Arthropoda</taxon>
        <taxon>Crustacea</taxon>
        <taxon>Multicrustacea</taxon>
        <taxon>Malacostraca</taxon>
        <taxon>Eumalacostraca</taxon>
        <taxon>Eucarida</taxon>
        <taxon>Decapoda</taxon>
        <taxon>Pleocyemata</taxon>
        <taxon>Brachyura</taxon>
        <taxon>Eubrachyura</taxon>
        <taxon>Portunoidea</taxon>
        <taxon>Portunidae</taxon>
        <taxon>Portuninae</taxon>
        <taxon>Portunus</taxon>
    </lineage>
</organism>
<gene>
    <name evidence="2" type="ORF">E2C01_030016</name>
</gene>
<name>A0A5B7EW60_PORTR</name>
<protein>
    <submittedName>
        <fullName evidence="2">Uncharacterized protein</fullName>
    </submittedName>
</protein>
<evidence type="ECO:0000256" key="1">
    <source>
        <dbReference type="SAM" id="Phobius"/>
    </source>
</evidence>